<keyword evidence="5" id="KW-0449">Lipoprotein</keyword>
<evidence type="ECO:0000256" key="5">
    <source>
        <dbReference type="ARBA" id="ARBA00023288"/>
    </source>
</evidence>
<keyword evidence="9" id="KW-1185">Reference proteome</keyword>
<dbReference type="NCBIfam" id="TIGR03302">
    <property type="entry name" value="OM_YfiO"/>
    <property type="match status" value="1"/>
</dbReference>
<dbReference type="HAMAP" id="MF_00922">
    <property type="entry name" value="OM_assembly_BamD"/>
    <property type="match status" value="1"/>
</dbReference>
<sequence>MASWLVAGCGTTTKDETSGWSTDKLYSEAKEEAANGNYERAGKLFERLEGRAAGTLLAQQAEIEHAYVLYKTGEKAQALQTLERFLKLHPTSPAADYALYLQGLVNFNDNLGILGSIAKQDLSERDQQASRDAFQSFKQLVDQYPQSRYAEDAQVRMNYITNSLAQYEVHVARYYYRRGAYVAAANRAQQAVQEFQQSPSSEEALFIMMRSYEKLGLVQLHDDAQRVLRQNFPTSPYLTAEGLRSKERSWWQFW</sequence>
<dbReference type="CDD" id="cd15830">
    <property type="entry name" value="BamD"/>
    <property type="match status" value="1"/>
</dbReference>
<keyword evidence="4 6" id="KW-0998">Cell outer membrane</keyword>
<dbReference type="Gene3D" id="1.25.40.10">
    <property type="entry name" value="Tetratricopeptide repeat domain"/>
    <property type="match status" value="1"/>
</dbReference>
<evidence type="ECO:0000256" key="4">
    <source>
        <dbReference type="ARBA" id="ARBA00023237"/>
    </source>
</evidence>
<keyword evidence="1 6" id="KW-0732">Signal</keyword>
<dbReference type="InterPro" id="IPR039565">
    <property type="entry name" value="BamD-like"/>
</dbReference>
<dbReference type="InterPro" id="IPR011990">
    <property type="entry name" value="TPR-like_helical_dom_sf"/>
</dbReference>
<evidence type="ECO:0000256" key="6">
    <source>
        <dbReference type="HAMAP-Rule" id="MF_00922"/>
    </source>
</evidence>
<comment type="subunit">
    <text evidence="6">Part of the Bam complex.</text>
</comment>
<comment type="similarity">
    <text evidence="6">Belongs to the BamD family.</text>
</comment>
<comment type="function">
    <text evidence="6">Part of the outer membrane protein assembly complex, which is involved in assembly and insertion of beta-barrel proteins into the outer membrane.</text>
</comment>
<evidence type="ECO:0000259" key="7">
    <source>
        <dbReference type="Pfam" id="PF13525"/>
    </source>
</evidence>
<proteinExistence type="inferred from homology"/>
<dbReference type="Proteomes" id="UP000267464">
    <property type="component" value="Unassembled WGS sequence"/>
</dbReference>
<keyword evidence="3" id="KW-0564">Palmitate</keyword>
<feature type="domain" description="Outer membrane lipoprotein BamD-like" evidence="7">
    <location>
        <begin position="23"/>
        <end position="225"/>
    </location>
</feature>
<evidence type="ECO:0000256" key="1">
    <source>
        <dbReference type="ARBA" id="ARBA00022729"/>
    </source>
</evidence>
<evidence type="ECO:0000256" key="3">
    <source>
        <dbReference type="ARBA" id="ARBA00023139"/>
    </source>
</evidence>
<dbReference type="InterPro" id="IPR017689">
    <property type="entry name" value="BamD"/>
</dbReference>
<evidence type="ECO:0000256" key="2">
    <source>
        <dbReference type="ARBA" id="ARBA00023136"/>
    </source>
</evidence>
<dbReference type="SUPFAM" id="SSF48452">
    <property type="entry name" value="TPR-like"/>
    <property type="match status" value="1"/>
</dbReference>
<dbReference type="GO" id="GO:1990063">
    <property type="term" value="C:Bam protein complex"/>
    <property type="evidence" value="ECO:0007669"/>
    <property type="project" value="TreeGrafter"/>
</dbReference>
<dbReference type="Pfam" id="PF13525">
    <property type="entry name" value="YfiO"/>
    <property type="match status" value="1"/>
</dbReference>
<reference evidence="8 9" key="1">
    <citation type="submission" date="2018-08" db="EMBL/GenBank/DDBJ databases">
        <authorList>
            <person name="Khan S.A."/>
            <person name="Jeon C.O."/>
            <person name="Chun B.H."/>
            <person name="Jeong S.E."/>
        </authorList>
    </citation>
    <scope>NUCLEOTIDE SEQUENCE [LARGE SCALE GENOMIC DNA]</scope>
    <source>
        <strain evidence="8 9">S-16</strain>
    </source>
</reference>
<organism evidence="8 9">
    <name type="scientific">Piscinibacter terrae</name>
    <dbReference type="NCBI Taxonomy" id="2496871"/>
    <lineage>
        <taxon>Bacteria</taxon>
        <taxon>Pseudomonadati</taxon>
        <taxon>Pseudomonadota</taxon>
        <taxon>Betaproteobacteria</taxon>
        <taxon>Burkholderiales</taxon>
        <taxon>Sphaerotilaceae</taxon>
        <taxon>Piscinibacter</taxon>
    </lineage>
</organism>
<dbReference type="EMBL" id="QUSW01000004">
    <property type="protein sequence ID" value="RQP23934.1"/>
    <property type="molecule type" value="Genomic_DNA"/>
</dbReference>
<dbReference type="PANTHER" id="PTHR37423:SF1">
    <property type="entry name" value="OUTER MEMBRANE PROTEIN ASSEMBLY FACTOR BAMD"/>
    <property type="match status" value="1"/>
</dbReference>
<dbReference type="GO" id="GO:0043165">
    <property type="term" value="P:Gram-negative-bacterium-type cell outer membrane assembly"/>
    <property type="evidence" value="ECO:0007669"/>
    <property type="project" value="UniProtKB-UniRule"/>
</dbReference>
<dbReference type="GO" id="GO:0051205">
    <property type="term" value="P:protein insertion into membrane"/>
    <property type="evidence" value="ECO:0007669"/>
    <property type="project" value="UniProtKB-UniRule"/>
</dbReference>
<protein>
    <recommendedName>
        <fullName evidence="6">Outer membrane protein assembly factor BamD</fullName>
    </recommendedName>
</protein>
<name>A0A3N7HP54_9BURK</name>
<reference evidence="8 9" key="2">
    <citation type="submission" date="2018-12" db="EMBL/GenBank/DDBJ databases">
        <title>Rhizobacter gummiphilus sp. nov., a rubber-degrading bacterium isolated from the soil of a botanical garden in Japan.</title>
        <authorList>
            <person name="Shunsuke S.S."/>
        </authorList>
    </citation>
    <scope>NUCLEOTIDE SEQUENCE [LARGE SCALE GENOMIC DNA]</scope>
    <source>
        <strain evidence="8 9">S-16</strain>
    </source>
</reference>
<dbReference type="PANTHER" id="PTHR37423">
    <property type="entry name" value="SOLUBLE LYTIC MUREIN TRANSGLYCOSYLASE-RELATED"/>
    <property type="match status" value="1"/>
</dbReference>
<comment type="subcellular location">
    <subcellularLocation>
        <location evidence="6">Cell outer membrane</location>
    </subcellularLocation>
</comment>
<dbReference type="OrthoDB" id="9779191at2"/>
<keyword evidence="2 6" id="KW-0472">Membrane</keyword>
<evidence type="ECO:0000313" key="9">
    <source>
        <dbReference type="Proteomes" id="UP000267464"/>
    </source>
</evidence>
<evidence type="ECO:0000313" key="8">
    <source>
        <dbReference type="EMBL" id="RQP23934.1"/>
    </source>
</evidence>
<gene>
    <name evidence="6" type="primary">bamD</name>
    <name evidence="8" type="ORF">DZC73_15765</name>
</gene>
<dbReference type="AlphaFoldDB" id="A0A3N7HP54"/>
<accession>A0A3N7HP54</accession>
<comment type="caution">
    <text evidence="8">The sequence shown here is derived from an EMBL/GenBank/DDBJ whole genome shotgun (WGS) entry which is preliminary data.</text>
</comment>